<evidence type="ECO:0000256" key="1">
    <source>
        <dbReference type="SAM" id="MobiDB-lite"/>
    </source>
</evidence>
<evidence type="ECO:0000313" key="3">
    <source>
        <dbReference type="Proteomes" id="UP000236319"/>
    </source>
</evidence>
<feature type="region of interest" description="Disordered" evidence="1">
    <location>
        <begin position="1"/>
        <end position="41"/>
    </location>
</feature>
<feature type="compositionally biased region" description="Basic and acidic residues" evidence="1">
    <location>
        <begin position="1"/>
        <end position="21"/>
    </location>
</feature>
<comment type="caution">
    <text evidence="2">The sequence shown here is derived from an EMBL/GenBank/DDBJ whole genome shotgun (WGS) entry which is preliminary data.</text>
</comment>
<protein>
    <submittedName>
        <fullName evidence="2">Type I inositol 1,4,5-trisphosphate 5-phosphatase 12-like protein, putative</fullName>
    </submittedName>
</protein>
<dbReference type="VEuPathDB" id="PiroplasmaDB:BOVATA_048870"/>
<feature type="region of interest" description="Disordered" evidence="1">
    <location>
        <begin position="259"/>
        <end position="397"/>
    </location>
</feature>
<dbReference type="RefSeq" id="XP_028869637.1">
    <property type="nucleotide sequence ID" value="XM_029013804.1"/>
</dbReference>
<evidence type="ECO:0000313" key="2">
    <source>
        <dbReference type="EMBL" id="GBE63394.1"/>
    </source>
</evidence>
<dbReference type="GeneID" id="39877164"/>
<feature type="compositionally biased region" description="Low complexity" evidence="1">
    <location>
        <begin position="351"/>
        <end position="362"/>
    </location>
</feature>
<gene>
    <name evidence="2" type="ORF">BOVATA_048870</name>
</gene>
<name>A0A2H6KK75_9APIC</name>
<feature type="compositionally biased region" description="Acidic residues" evidence="1">
    <location>
        <begin position="262"/>
        <end position="272"/>
    </location>
</feature>
<organism evidence="2 3">
    <name type="scientific">Babesia ovata</name>
    <dbReference type="NCBI Taxonomy" id="189622"/>
    <lineage>
        <taxon>Eukaryota</taxon>
        <taxon>Sar</taxon>
        <taxon>Alveolata</taxon>
        <taxon>Apicomplexa</taxon>
        <taxon>Aconoidasida</taxon>
        <taxon>Piroplasmida</taxon>
        <taxon>Babesiidae</taxon>
        <taxon>Babesia</taxon>
    </lineage>
</organism>
<dbReference type="AlphaFoldDB" id="A0A2H6KK75"/>
<sequence length="397" mass="46009">MAENGEQRRQLPRELPNHEDEQQQLAHETQHQLTEETGYDEDYDEIAEQSRLALQHAYEEFERVFQETPEEQQQRYEQLIRNAQSYRPTNQREPGSRNVERFGSQQPAVVYQLTERQRIQAERTRAINERMLQLAFEGGYGPDEDYSRDREFDRLLNYNLQAIENTILDYNPESELDTNLGYNQESEPQVELPRALTTDYLLEDDPYFPTSVDQRLTYSDSTPTVSITEGTNILQLPLPLTPIGRAEFPGDAYVADNYGSLEDQDEEDEEEPLEHSRGMRVIQYNDQPSLSPDVHSEDAWPSPYERRRVRQDIAPETDEEITPMRDAHPQLSLSAHAPRRTIINLVPGYTSESSSDSSPESSEASEESSPVWYTNRVHYPDDGRDGSPAPKRHFRRA</sequence>
<keyword evidence="3" id="KW-1185">Reference proteome</keyword>
<accession>A0A2H6KK75</accession>
<reference evidence="2 3" key="1">
    <citation type="journal article" date="2017" name="BMC Genomics">
        <title>Whole-genome assembly of Babesia ovata and comparative genomics between closely related pathogens.</title>
        <authorList>
            <person name="Yamagishi J."/>
            <person name="Asada M."/>
            <person name="Hakimi H."/>
            <person name="Tanaka T.Q."/>
            <person name="Sugimoto C."/>
            <person name="Kawazu S."/>
        </authorList>
    </citation>
    <scope>NUCLEOTIDE SEQUENCE [LARGE SCALE GENOMIC DNA]</scope>
    <source>
        <strain evidence="2 3">Miyake</strain>
    </source>
</reference>
<dbReference type="EMBL" id="BDSA01000041">
    <property type="protein sequence ID" value="GBE63394.1"/>
    <property type="molecule type" value="Genomic_DNA"/>
</dbReference>
<dbReference type="Proteomes" id="UP000236319">
    <property type="component" value="Unassembled WGS sequence"/>
</dbReference>
<feature type="compositionally biased region" description="Basic and acidic residues" evidence="1">
    <location>
        <begin position="294"/>
        <end position="313"/>
    </location>
</feature>
<proteinExistence type="predicted"/>